<protein>
    <submittedName>
        <fullName evidence="1">Uncharacterized protein</fullName>
    </submittedName>
</protein>
<organism evidence="1 2">
    <name type="scientific">Smallanthus sonchifolius</name>
    <dbReference type="NCBI Taxonomy" id="185202"/>
    <lineage>
        <taxon>Eukaryota</taxon>
        <taxon>Viridiplantae</taxon>
        <taxon>Streptophyta</taxon>
        <taxon>Embryophyta</taxon>
        <taxon>Tracheophyta</taxon>
        <taxon>Spermatophyta</taxon>
        <taxon>Magnoliopsida</taxon>
        <taxon>eudicotyledons</taxon>
        <taxon>Gunneridae</taxon>
        <taxon>Pentapetalae</taxon>
        <taxon>asterids</taxon>
        <taxon>campanulids</taxon>
        <taxon>Asterales</taxon>
        <taxon>Asteraceae</taxon>
        <taxon>Asteroideae</taxon>
        <taxon>Heliantheae alliance</taxon>
        <taxon>Millerieae</taxon>
        <taxon>Smallanthus</taxon>
    </lineage>
</organism>
<accession>A0ACB9HSP1</accession>
<gene>
    <name evidence="1" type="ORF">L1987_33778</name>
</gene>
<keyword evidence="2" id="KW-1185">Reference proteome</keyword>
<evidence type="ECO:0000313" key="1">
    <source>
        <dbReference type="EMBL" id="KAI3798501.1"/>
    </source>
</evidence>
<sequence>MDQSEVRPDDSEERVTATLQSLLNLSERLEAKTSKELEERISKEELVGILNMEAQKGCMEQSGVPFTSETTSYEEPDCETNIQEEIMQENVITNKQMTMVAPLPCNSDS</sequence>
<dbReference type="EMBL" id="CM042028">
    <property type="protein sequence ID" value="KAI3798501.1"/>
    <property type="molecule type" value="Genomic_DNA"/>
</dbReference>
<reference evidence="2" key="1">
    <citation type="journal article" date="2022" name="Mol. Ecol. Resour.">
        <title>The genomes of chicory, endive, great burdock and yacon provide insights into Asteraceae palaeo-polyploidization history and plant inulin production.</title>
        <authorList>
            <person name="Fan W."/>
            <person name="Wang S."/>
            <person name="Wang H."/>
            <person name="Wang A."/>
            <person name="Jiang F."/>
            <person name="Liu H."/>
            <person name="Zhao H."/>
            <person name="Xu D."/>
            <person name="Zhang Y."/>
        </authorList>
    </citation>
    <scope>NUCLEOTIDE SEQUENCE [LARGE SCALE GENOMIC DNA]</scope>
    <source>
        <strain evidence="2">cv. Yunnan</strain>
    </source>
</reference>
<proteinExistence type="predicted"/>
<dbReference type="Proteomes" id="UP001056120">
    <property type="component" value="Linkage Group LG11"/>
</dbReference>
<reference evidence="1 2" key="2">
    <citation type="journal article" date="2022" name="Mol. Ecol. Resour.">
        <title>The genomes of chicory, endive, great burdock and yacon provide insights into Asteraceae paleo-polyploidization history and plant inulin production.</title>
        <authorList>
            <person name="Fan W."/>
            <person name="Wang S."/>
            <person name="Wang H."/>
            <person name="Wang A."/>
            <person name="Jiang F."/>
            <person name="Liu H."/>
            <person name="Zhao H."/>
            <person name="Xu D."/>
            <person name="Zhang Y."/>
        </authorList>
    </citation>
    <scope>NUCLEOTIDE SEQUENCE [LARGE SCALE GENOMIC DNA]</scope>
    <source>
        <strain evidence="2">cv. Yunnan</strain>
        <tissue evidence="1">Leaves</tissue>
    </source>
</reference>
<evidence type="ECO:0000313" key="2">
    <source>
        <dbReference type="Proteomes" id="UP001056120"/>
    </source>
</evidence>
<name>A0ACB9HSP1_9ASTR</name>
<comment type="caution">
    <text evidence="1">The sequence shown here is derived from an EMBL/GenBank/DDBJ whole genome shotgun (WGS) entry which is preliminary data.</text>
</comment>